<dbReference type="PANTHER" id="PTHR43033:SF1">
    <property type="entry name" value="TRNA(ILE)-LYSIDINE SYNTHASE-RELATED"/>
    <property type="match status" value="1"/>
</dbReference>
<dbReference type="InterPro" id="IPR014729">
    <property type="entry name" value="Rossmann-like_a/b/a_fold"/>
</dbReference>
<dbReference type="PANTHER" id="PTHR43033">
    <property type="entry name" value="TRNA(ILE)-LYSIDINE SYNTHASE-RELATED"/>
    <property type="match status" value="1"/>
</dbReference>
<keyword evidence="6" id="KW-0963">Cytoplasm</keyword>
<comment type="domain">
    <text evidence="6">The N-terminal region contains the highly conserved SGGXDS motif, predicted to be a P-loop motif involved in ATP binding.</text>
</comment>
<keyword evidence="1 6" id="KW-0436">Ligase</keyword>
<sequence length="443" mass="48333">MSARPLTPAAFDRLMKPLEPGARLALGVSGGRDSMALAVLVAGWLRWREEKKLPVPQVFVLSVDHGLRQEAAREARQVGRWMRALGLAHRILRWEGEKPSADIQAEARTARYRLMGEWAASRGIRDLLLAHHLEDQAETFLMRLQRGSGVAGLAAMKPVSEREGMRLLRPLLSVPRARLEAVLKAHDQAYIDDPSNEDAGFLRVKVRKALPLLEELGLGTERLVATARHMARAGEVLEAQRDALIARAVTRHPYGFCRIDRAAWGKPFEETGLSAFAQLLRAVSGSVYPPRLEALETAYHAFLRGKLGKGRTLHGCVIAEDNSAGKKGGAVIWREFAAIAPDIAVLPGKQAVWDGRFLLKAEALRSGLEIGPLGQEGLRALKEAGTALPTGPARKALMAGPMMRRAGRFFAAPLAGVRAKGASGILCEPIWDAGLRMAREMDV</sequence>
<protein>
    <recommendedName>
        <fullName evidence="6">tRNA(Ile)-lysidine synthase</fullName>
        <ecNumber evidence="6">6.3.4.19</ecNumber>
    </recommendedName>
    <alternativeName>
        <fullName evidence="6">tRNA(Ile)-2-lysyl-cytidine synthase</fullName>
    </alternativeName>
    <alternativeName>
        <fullName evidence="6">tRNA(Ile)-lysidine synthetase</fullName>
    </alternativeName>
</protein>
<evidence type="ECO:0000313" key="8">
    <source>
        <dbReference type="EMBL" id="GAK46555.1"/>
    </source>
</evidence>
<dbReference type="GO" id="GO:0006400">
    <property type="term" value="P:tRNA modification"/>
    <property type="evidence" value="ECO:0007669"/>
    <property type="project" value="UniProtKB-UniRule"/>
</dbReference>
<dbReference type="GO" id="GO:0005524">
    <property type="term" value="F:ATP binding"/>
    <property type="evidence" value="ECO:0007669"/>
    <property type="project" value="UniProtKB-UniRule"/>
</dbReference>
<dbReference type="AlphaFoldDB" id="A0A081BET7"/>
<dbReference type="InterPro" id="IPR012795">
    <property type="entry name" value="tRNA_Ile_lys_synt_N"/>
</dbReference>
<keyword evidence="2 6" id="KW-0819">tRNA processing</keyword>
<dbReference type="STRING" id="1333998.M2A_3054"/>
<feature type="binding site" evidence="6">
    <location>
        <begin position="29"/>
        <end position="34"/>
    </location>
    <ligand>
        <name>ATP</name>
        <dbReference type="ChEBI" id="CHEBI:30616"/>
    </ligand>
</feature>
<proteinExistence type="inferred from homology"/>
<comment type="caution">
    <text evidence="8">The sequence shown here is derived from an EMBL/GenBank/DDBJ whole genome shotgun (WGS) entry which is preliminary data.</text>
</comment>
<reference evidence="8 9" key="1">
    <citation type="submission" date="2014-07" db="EMBL/GenBank/DDBJ databases">
        <title>Tepidicaulis marinum gen. nov., sp. nov., a novel marine bacterium denitrifying nitrate to nitrous oxide strictly under microaerobic conditions.</title>
        <authorList>
            <person name="Takeuchi M."/>
            <person name="Yamagishi T."/>
            <person name="Kamagata Y."/>
            <person name="Oshima K."/>
            <person name="Hattori M."/>
            <person name="Katayama T."/>
            <person name="Hanada S."/>
            <person name="Tamaki H."/>
            <person name="Marumo K."/>
            <person name="Maeda H."/>
            <person name="Nedachi M."/>
            <person name="Iwasaki W."/>
            <person name="Suwa Y."/>
            <person name="Sakata S."/>
        </authorList>
    </citation>
    <scope>NUCLEOTIDE SEQUENCE [LARGE SCALE GENOMIC DNA]</scope>
    <source>
        <strain evidence="8 9">MA2</strain>
    </source>
</reference>
<dbReference type="InterPro" id="IPR011063">
    <property type="entry name" value="TilS/TtcA_N"/>
</dbReference>
<dbReference type="EMBL" id="BBIO01000021">
    <property type="protein sequence ID" value="GAK46555.1"/>
    <property type="molecule type" value="Genomic_DNA"/>
</dbReference>
<comment type="subcellular location">
    <subcellularLocation>
        <location evidence="6">Cytoplasm</location>
    </subcellularLocation>
</comment>
<dbReference type="Proteomes" id="UP000028702">
    <property type="component" value="Unassembled WGS sequence"/>
</dbReference>
<dbReference type="GO" id="GO:0032267">
    <property type="term" value="F:tRNA(Ile)-lysidine synthase activity"/>
    <property type="evidence" value="ECO:0007669"/>
    <property type="project" value="UniProtKB-EC"/>
</dbReference>
<feature type="domain" description="tRNA(Ile)-lysidine/2-thiocytidine synthase N-terminal" evidence="7">
    <location>
        <begin position="24"/>
        <end position="208"/>
    </location>
</feature>
<comment type="similarity">
    <text evidence="6">Belongs to the tRNA(Ile)-lysidine synthase family.</text>
</comment>
<dbReference type="GO" id="GO:0005737">
    <property type="term" value="C:cytoplasm"/>
    <property type="evidence" value="ECO:0007669"/>
    <property type="project" value="UniProtKB-SubCell"/>
</dbReference>
<comment type="catalytic activity">
    <reaction evidence="5 6">
        <text>cytidine(34) in tRNA(Ile2) + L-lysine + ATP = lysidine(34) in tRNA(Ile2) + AMP + diphosphate + H(+)</text>
        <dbReference type="Rhea" id="RHEA:43744"/>
        <dbReference type="Rhea" id="RHEA-COMP:10625"/>
        <dbReference type="Rhea" id="RHEA-COMP:10670"/>
        <dbReference type="ChEBI" id="CHEBI:15378"/>
        <dbReference type="ChEBI" id="CHEBI:30616"/>
        <dbReference type="ChEBI" id="CHEBI:32551"/>
        <dbReference type="ChEBI" id="CHEBI:33019"/>
        <dbReference type="ChEBI" id="CHEBI:82748"/>
        <dbReference type="ChEBI" id="CHEBI:83665"/>
        <dbReference type="ChEBI" id="CHEBI:456215"/>
        <dbReference type="EC" id="6.3.4.19"/>
    </reaction>
</comment>
<dbReference type="Pfam" id="PF01171">
    <property type="entry name" value="ATP_bind_3"/>
    <property type="match status" value="1"/>
</dbReference>
<keyword evidence="3 6" id="KW-0547">Nucleotide-binding</keyword>
<dbReference type="CDD" id="cd01992">
    <property type="entry name" value="TilS_N"/>
    <property type="match status" value="1"/>
</dbReference>
<evidence type="ECO:0000313" key="9">
    <source>
        <dbReference type="Proteomes" id="UP000028702"/>
    </source>
</evidence>
<evidence type="ECO:0000256" key="6">
    <source>
        <dbReference type="HAMAP-Rule" id="MF_01161"/>
    </source>
</evidence>
<keyword evidence="9" id="KW-1185">Reference proteome</keyword>
<dbReference type="EC" id="6.3.4.19" evidence="6"/>
<dbReference type="InterPro" id="IPR012094">
    <property type="entry name" value="tRNA_Ile_lys_synt"/>
</dbReference>
<dbReference type="NCBIfam" id="TIGR02432">
    <property type="entry name" value="lysidine_TilS_N"/>
    <property type="match status" value="1"/>
</dbReference>
<gene>
    <name evidence="6" type="primary">tilS</name>
    <name evidence="8" type="ORF">M2A_3054</name>
</gene>
<name>A0A081BET7_9HYPH</name>
<keyword evidence="4 6" id="KW-0067">ATP-binding</keyword>
<evidence type="ECO:0000259" key="7">
    <source>
        <dbReference type="Pfam" id="PF01171"/>
    </source>
</evidence>
<evidence type="ECO:0000256" key="5">
    <source>
        <dbReference type="ARBA" id="ARBA00048539"/>
    </source>
</evidence>
<evidence type="ECO:0000256" key="2">
    <source>
        <dbReference type="ARBA" id="ARBA00022694"/>
    </source>
</evidence>
<accession>A0A081BET7</accession>
<organism evidence="8 9">
    <name type="scientific">Tepidicaulis marinus</name>
    <dbReference type="NCBI Taxonomy" id="1333998"/>
    <lineage>
        <taxon>Bacteria</taxon>
        <taxon>Pseudomonadati</taxon>
        <taxon>Pseudomonadota</taxon>
        <taxon>Alphaproteobacteria</taxon>
        <taxon>Hyphomicrobiales</taxon>
        <taxon>Parvibaculaceae</taxon>
        <taxon>Tepidicaulis</taxon>
    </lineage>
</organism>
<dbReference type="SUPFAM" id="SSF52402">
    <property type="entry name" value="Adenine nucleotide alpha hydrolases-like"/>
    <property type="match status" value="1"/>
</dbReference>
<dbReference type="RefSeq" id="WP_052379540.1">
    <property type="nucleotide sequence ID" value="NZ_BBIO01000021.1"/>
</dbReference>
<comment type="function">
    <text evidence="6">Ligates lysine onto the cytidine present at position 34 of the AUA codon-specific tRNA(Ile) that contains the anticodon CAU, in an ATP-dependent manner. Cytidine is converted to lysidine, thus changing the amino acid specificity of the tRNA from methionine to isoleucine.</text>
</comment>
<evidence type="ECO:0000256" key="4">
    <source>
        <dbReference type="ARBA" id="ARBA00022840"/>
    </source>
</evidence>
<evidence type="ECO:0000256" key="3">
    <source>
        <dbReference type="ARBA" id="ARBA00022741"/>
    </source>
</evidence>
<evidence type="ECO:0000256" key="1">
    <source>
        <dbReference type="ARBA" id="ARBA00022598"/>
    </source>
</evidence>
<dbReference type="HAMAP" id="MF_01161">
    <property type="entry name" value="tRNA_Ile_lys_synt"/>
    <property type="match status" value="1"/>
</dbReference>
<dbReference type="Gene3D" id="3.40.50.620">
    <property type="entry name" value="HUPs"/>
    <property type="match status" value="1"/>
</dbReference>
<dbReference type="eggNOG" id="COG0037">
    <property type="taxonomic scope" value="Bacteria"/>
</dbReference>